<dbReference type="InParanoid" id="A0A061GAK1"/>
<reference evidence="1 2" key="1">
    <citation type="journal article" date="2013" name="Genome Biol.">
        <title>The genome sequence of the most widely cultivated cacao type and its use to identify candidate genes regulating pod color.</title>
        <authorList>
            <person name="Motamayor J.C."/>
            <person name="Mockaitis K."/>
            <person name="Schmutz J."/>
            <person name="Haiminen N."/>
            <person name="Iii D.L."/>
            <person name="Cornejo O."/>
            <person name="Findley S.D."/>
            <person name="Zheng P."/>
            <person name="Utro F."/>
            <person name="Royaert S."/>
            <person name="Saski C."/>
            <person name="Jenkins J."/>
            <person name="Podicheti R."/>
            <person name="Zhao M."/>
            <person name="Scheffler B.E."/>
            <person name="Stack J.C."/>
            <person name="Feltus F.A."/>
            <person name="Mustiga G.M."/>
            <person name="Amores F."/>
            <person name="Phillips W."/>
            <person name="Marelli J.P."/>
            <person name="May G.D."/>
            <person name="Shapiro H."/>
            <person name="Ma J."/>
            <person name="Bustamante C.D."/>
            <person name="Schnell R.J."/>
            <person name="Main D."/>
            <person name="Gilbert D."/>
            <person name="Parida L."/>
            <person name="Kuhn D.N."/>
        </authorList>
    </citation>
    <scope>NUCLEOTIDE SEQUENCE [LARGE SCALE GENOMIC DNA]</scope>
    <source>
        <strain evidence="2">cv. Matina 1-6</strain>
    </source>
</reference>
<sequence length="139" mass="16039">MVIWANFHTLRILYLARTRLLITCHFVLYFGDYSFFSGQCPITRQVDSLYPTWQQWVQYSDNLKNSTFCMKPPVTSPDRFHLPWLHPPSKIVPLFWQSQGVSTSHKDALKGLIAFDRSIVEALEVTAIILGEPKATSHL</sequence>
<dbReference type="EMBL" id="CM001884">
    <property type="protein sequence ID" value="EOY26448.1"/>
    <property type="molecule type" value="Genomic_DNA"/>
</dbReference>
<gene>
    <name evidence="1" type="ORF">TCM_028092</name>
</gene>
<name>A0A061GAK1_THECC</name>
<proteinExistence type="predicted"/>
<dbReference type="Gramene" id="EOY26448">
    <property type="protein sequence ID" value="EOY26448"/>
    <property type="gene ID" value="TCM_028092"/>
</dbReference>
<keyword evidence="2" id="KW-1185">Reference proteome</keyword>
<dbReference type="Proteomes" id="UP000026915">
    <property type="component" value="Chromosome 6"/>
</dbReference>
<organism evidence="1 2">
    <name type="scientific">Theobroma cacao</name>
    <name type="common">Cacao</name>
    <name type="synonym">Cocoa</name>
    <dbReference type="NCBI Taxonomy" id="3641"/>
    <lineage>
        <taxon>Eukaryota</taxon>
        <taxon>Viridiplantae</taxon>
        <taxon>Streptophyta</taxon>
        <taxon>Embryophyta</taxon>
        <taxon>Tracheophyta</taxon>
        <taxon>Spermatophyta</taxon>
        <taxon>Magnoliopsida</taxon>
        <taxon>eudicotyledons</taxon>
        <taxon>Gunneridae</taxon>
        <taxon>Pentapetalae</taxon>
        <taxon>rosids</taxon>
        <taxon>malvids</taxon>
        <taxon>Malvales</taxon>
        <taxon>Malvaceae</taxon>
        <taxon>Byttnerioideae</taxon>
        <taxon>Theobroma</taxon>
    </lineage>
</organism>
<protein>
    <submittedName>
        <fullName evidence="1">Uncharacterized protein</fullName>
    </submittedName>
</protein>
<evidence type="ECO:0000313" key="2">
    <source>
        <dbReference type="Proteomes" id="UP000026915"/>
    </source>
</evidence>
<dbReference type="HOGENOM" id="CLU_1848705_0_0_1"/>
<evidence type="ECO:0000313" key="1">
    <source>
        <dbReference type="EMBL" id="EOY26448.1"/>
    </source>
</evidence>
<accession>A0A061GAK1</accession>
<dbReference type="AlphaFoldDB" id="A0A061GAK1"/>